<evidence type="ECO:0000256" key="8">
    <source>
        <dbReference type="SAM" id="Phobius"/>
    </source>
</evidence>
<reference evidence="10 11" key="1">
    <citation type="submission" date="2016-11" db="EMBL/GenBank/DDBJ databases">
        <authorList>
            <person name="Jaros S."/>
            <person name="Januszkiewicz K."/>
            <person name="Wedrychowicz H."/>
        </authorList>
    </citation>
    <scope>NUCLEOTIDE SEQUENCE [LARGE SCALE GENOMIC DNA]</scope>
    <source>
        <strain evidence="10 11">DSM 18119</strain>
    </source>
</reference>
<keyword evidence="11" id="KW-1185">Reference proteome</keyword>
<feature type="transmembrane region" description="Helical" evidence="8">
    <location>
        <begin position="484"/>
        <end position="502"/>
    </location>
</feature>
<accession>A0A1M4VRT7</accession>
<keyword evidence="5" id="KW-0653">Protein transport</keyword>
<dbReference type="InterPro" id="IPR005279">
    <property type="entry name" value="Dipep/tripep_permease"/>
</dbReference>
<dbReference type="InterPro" id="IPR000109">
    <property type="entry name" value="POT_fam"/>
</dbReference>
<name>A0A1M4VRT7_9BACT</name>
<dbReference type="SUPFAM" id="SSF103473">
    <property type="entry name" value="MFS general substrate transporter"/>
    <property type="match status" value="2"/>
</dbReference>
<feature type="transmembrane region" description="Helical" evidence="8">
    <location>
        <begin position="120"/>
        <end position="139"/>
    </location>
</feature>
<feature type="transmembrane region" description="Helical" evidence="8">
    <location>
        <begin position="297"/>
        <end position="314"/>
    </location>
</feature>
<evidence type="ECO:0000313" key="10">
    <source>
        <dbReference type="EMBL" id="SHE71784.1"/>
    </source>
</evidence>
<keyword evidence="6 8" id="KW-1133">Transmembrane helix</keyword>
<feature type="transmembrane region" description="Helical" evidence="8">
    <location>
        <begin position="160"/>
        <end position="184"/>
    </location>
</feature>
<protein>
    <submittedName>
        <fullName evidence="10">Proton-dependent oligopeptide transporter, POT family</fullName>
    </submittedName>
</protein>
<dbReference type="InterPro" id="IPR036259">
    <property type="entry name" value="MFS_trans_sf"/>
</dbReference>
<feature type="transmembrane region" description="Helical" evidence="8">
    <location>
        <begin position="265"/>
        <end position="285"/>
    </location>
</feature>
<dbReference type="OrthoDB" id="9772725at2"/>
<dbReference type="CDD" id="cd17346">
    <property type="entry name" value="MFS_DtpA_like"/>
    <property type="match status" value="1"/>
</dbReference>
<dbReference type="Gene3D" id="1.20.1250.20">
    <property type="entry name" value="MFS general substrate transporter like domains"/>
    <property type="match status" value="1"/>
</dbReference>
<feature type="transmembrane region" description="Helical" evidence="8">
    <location>
        <begin position="241"/>
        <end position="259"/>
    </location>
</feature>
<keyword evidence="5" id="KW-0571">Peptide transport</keyword>
<dbReference type="AlphaFoldDB" id="A0A1M4VRT7"/>
<comment type="subcellular location">
    <subcellularLocation>
        <location evidence="1">Cell membrane</location>
        <topology evidence="1">Multi-pass membrane protein</topology>
    </subcellularLocation>
</comment>
<dbReference type="PANTHER" id="PTHR23517:SF15">
    <property type="entry name" value="PROTON-DEPENDENT OLIGOPEPTIDE FAMILY TRANSPORT PROTEIN"/>
    <property type="match status" value="1"/>
</dbReference>
<dbReference type="PROSITE" id="PS50850">
    <property type="entry name" value="MFS"/>
    <property type="match status" value="1"/>
</dbReference>
<feature type="transmembrane region" description="Helical" evidence="8">
    <location>
        <begin position="95"/>
        <end position="114"/>
    </location>
</feature>
<evidence type="ECO:0000256" key="2">
    <source>
        <dbReference type="ARBA" id="ARBA00022448"/>
    </source>
</evidence>
<evidence type="ECO:0000256" key="7">
    <source>
        <dbReference type="ARBA" id="ARBA00023136"/>
    </source>
</evidence>
<evidence type="ECO:0000256" key="6">
    <source>
        <dbReference type="ARBA" id="ARBA00022989"/>
    </source>
</evidence>
<keyword evidence="3" id="KW-1003">Cell membrane</keyword>
<evidence type="ECO:0000256" key="4">
    <source>
        <dbReference type="ARBA" id="ARBA00022692"/>
    </source>
</evidence>
<sequence length="514" mass="56627">MPEIKASDEIRVDPSTSAKGHPKGLYVLFATEMWERFNYYGMRAILVLFMTKALLFSDAFASNLYGSYTGLVYLTPLIGGYIADRYWGNKRSIIVGGLLMAIGEFLLFFCGSVYASSSSLSTILFFSGLGFMIAGNGFFKPNISSLVGQLYPKGDRRIDAAYTIFYMGINVGGALGPFICGIFGDTGNPADFKWAFLIAGIGMLISVLVQKLYQDKYVRSPNGEPLGDTPASTPKQWLNPLFMIIGLMVFAGVAIGVLYVDSNIFSFLSYLLLGAVLFIAFVLFSDKSLNKQEKQRIGVIFIVAFFVIFFWSAFEQAGASLTFFADRQTQRDLGWAVVPASLFQSLNSIFVIIFAPVFAWLWLKMGKREPSAPTKMALGLFLLALGYLWIAFGVKDVAPGVKVSMIWLTGMYALHTWGELSLSPIGLSLVNKLAPLKFASLLMAVWFLANAAANKLAGVLSALYPSGGKTTSFLGYHMNNMYDFFMLFVFMAGIASIILFVISKQLKKMMHTEI</sequence>
<feature type="transmembrane region" description="Helical" evidence="8">
    <location>
        <begin position="65"/>
        <end position="83"/>
    </location>
</feature>
<evidence type="ECO:0000256" key="5">
    <source>
        <dbReference type="ARBA" id="ARBA00022856"/>
    </source>
</evidence>
<dbReference type="GO" id="GO:0015833">
    <property type="term" value="P:peptide transport"/>
    <property type="evidence" value="ECO:0007669"/>
    <property type="project" value="UniProtKB-KW"/>
</dbReference>
<feature type="transmembrane region" description="Helical" evidence="8">
    <location>
        <begin position="441"/>
        <end position="464"/>
    </location>
</feature>
<keyword evidence="4 8" id="KW-0812">Transmembrane</keyword>
<dbReference type="InterPro" id="IPR050171">
    <property type="entry name" value="MFS_Transporters"/>
</dbReference>
<feature type="transmembrane region" description="Helical" evidence="8">
    <location>
        <begin position="375"/>
        <end position="394"/>
    </location>
</feature>
<dbReference type="Pfam" id="PF00854">
    <property type="entry name" value="PTR2"/>
    <property type="match status" value="1"/>
</dbReference>
<dbReference type="STRING" id="1121884.SAMN02745131_00955"/>
<dbReference type="EMBL" id="FQUU01000003">
    <property type="protein sequence ID" value="SHE71784.1"/>
    <property type="molecule type" value="Genomic_DNA"/>
</dbReference>
<feature type="transmembrane region" description="Helical" evidence="8">
    <location>
        <begin position="334"/>
        <end position="363"/>
    </location>
</feature>
<dbReference type="Proteomes" id="UP000184048">
    <property type="component" value="Unassembled WGS sequence"/>
</dbReference>
<feature type="transmembrane region" description="Helical" evidence="8">
    <location>
        <begin position="406"/>
        <end position="429"/>
    </location>
</feature>
<feature type="transmembrane region" description="Helical" evidence="8">
    <location>
        <begin position="190"/>
        <end position="209"/>
    </location>
</feature>
<dbReference type="GO" id="GO:1904680">
    <property type="term" value="F:peptide transmembrane transporter activity"/>
    <property type="evidence" value="ECO:0007669"/>
    <property type="project" value="InterPro"/>
</dbReference>
<dbReference type="NCBIfam" id="TIGR00924">
    <property type="entry name" value="yjdL_sub1_fam"/>
    <property type="match status" value="1"/>
</dbReference>
<keyword evidence="7 8" id="KW-0472">Membrane</keyword>
<proteinExistence type="predicted"/>
<evidence type="ECO:0000313" key="11">
    <source>
        <dbReference type="Proteomes" id="UP000184048"/>
    </source>
</evidence>
<organism evidence="10 11">
    <name type="scientific">Flavisolibacter ginsengisoli DSM 18119</name>
    <dbReference type="NCBI Taxonomy" id="1121884"/>
    <lineage>
        <taxon>Bacteria</taxon>
        <taxon>Pseudomonadati</taxon>
        <taxon>Bacteroidota</taxon>
        <taxon>Chitinophagia</taxon>
        <taxon>Chitinophagales</taxon>
        <taxon>Chitinophagaceae</taxon>
        <taxon>Flavisolibacter</taxon>
    </lineage>
</organism>
<dbReference type="InterPro" id="IPR020846">
    <property type="entry name" value="MFS_dom"/>
</dbReference>
<evidence type="ECO:0000256" key="1">
    <source>
        <dbReference type="ARBA" id="ARBA00004651"/>
    </source>
</evidence>
<gene>
    <name evidence="10" type="ORF">SAMN02745131_00955</name>
</gene>
<evidence type="ECO:0000256" key="3">
    <source>
        <dbReference type="ARBA" id="ARBA00022475"/>
    </source>
</evidence>
<keyword evidence="2" id="KW-0813">Transport</keyword>
<dbReference type="PANTHER" id="PTHR23517">
    <property type="entry name" value="RESISTANCE PROTEIN MDTM, PUTATIVE-RELATED-RELATED"/>
    <property type="match status" value="1"/>
</dbReference>
<dbReference type="RefSeq" id="WP_072834089.1">
    <property type="nucleotide sequence ID" value="NZ_FQUU01000003.1"/>
</dbReference>
<feature type="domain" description="Major facilitator superfamily (MFS) profile" evidence="9">
    <location>
        <begin position="24"/>
        <end position="507"/>
    </location>
</feature>
<evidence type="ECO:0000259" key="9">
    <source>
        <dbReference type="PROSITE" id="PS50850"/>
    </source>
</evidence>
<dbReference type="GO" id="GO:0005886">
    <property type="term" value="C:plasma membrane"/>
    <property type="evidence" value="ECO:0007669"/>
    <property type="project" value="UniProtKB-SubCell"/>
</dbReference>